<dbReference type="AlphaFoldDB" id="A0A1G4K9D7"/>
<proteinExistence type="predicted"/>
<dbReference type="EMBL" id="LT598452">
    <property type="protein sequence ID" value="SCV00716.1"/>
    <property type="molecule type" value="Genomic_DNA"/>
</dbReference>
<organism evidence="1 2">
    <name type="scientific">Lachancea nothofagi CBS 11611</name>
    <dbReference type="NCBI Taxonomy" id="1266666"/>
    <lineage>
        <taxon>Eukaryota</taxon>
        <taxon>Fungi</taxon>
        <taxon>Dikarya</taxon>
        <taxon>Ascomycota</taxon>
        <taxon>Saccharomycotina</taxon>
        <taxon>Saccharomycetes</taxon>
        <taxon>Saccharomycetales</taxon>
        <taxon>Saccharomycetaceae</taxon>
        <taxon>Lachancea</taxon>
    </lineage>
</organism>
<keyword evidence="2" id="KW-1185">Reference proteome</keyword>
<evidence type="ECO:0000313" key="2">
    <source>
        <dbReference type="Proteomes" id="UP000189911"/>
    </source>
</evidence>
<evidence type="ECO:0000313" key="1">
    <source>
        <dbReference type="EMBL" id="SCV00716.1"/>
    </source>
</evidence>
<name>A0A1G4K9D7_9SACH</name>
<sequence length="490" mass="54813">MANVLNIPGFYYDTERKRYFKITQHASSKSDQKYERESIKKQDDHTAYKDSKNVLDRLKEKALHETEFDIINPFSREFGPDVNYFKKLTTRYNIAKSGEQTDDFDLIQKSGVWSDLTPLLGSVAQKAKALVCLPKQNSLLVITDRMNIILLNLAGSANYIYQEQILAKSECEFAKTHLNDDHLCVIMSAKGLGATSIAIIKLNASDLPEHISTAIYSSKKHEVSDAAFNNIQHLLAAQSNKLMTCKPAKKQSRPDTWRTVHKDKSDVMCMELGSQKAVHKSPWGWFGTRSGALYQMQSHLTPSNDLSELLCRFPGSSILNIRELGEEHLLVSGINAKGQILAVVPKSSQAIVKTCSPILLLLKTSVRNLVQETEVIKTSADGRFVLYGRKNTGSSDDTFELFSTWAADNLIRDIDAQAGVTTYYPIKVFSDCFPPDSLKHFETLVEAELHVVKKGDHHFGTTCKKDGLRLLILTKDTDAAGINLRSSHVI</sequence>
<gene>
    <name evidence="1" type="ORF">LANO_0F08262G</name>
</gene>
<protein>
    <submittedName>
        <fullName evidence="1">LANO_0F08262g1_1</fullName>
    </submittedName>
</protein>
<accession>A0A1G4K9D7</accession>
<dbReference type="OrthoDB" id="128867at2759"/>
<reference evidence="2" key="1">
    <citation type="submission" date="2016-03" db="EMBL/GenBank/DDBJ databases">
        <authorList>
            <person name="Devillers Hugo."/>
        </authorList>
    </citation>
    <scope>NUCLEOTIDE SEQUENCE [LARGE SCALE GENOMIC DNA]</scope>
</reference>
<dbReference type="Proteomes" id="UP000189911">
    <property type="component" value="Chromosome F"/>
</dbReference>